<dbReference type="KEGG" id="npz:ACX27_28215"/>
<evidence type="ECO:0000313" key="2">
    <source>
        <dbReference type="EMBL" id="ALF55858.1"/>
    </source>
</evidence>
<dbReference type="NCBIfam" id="TIGR04155">
    <property type="entry name" value="cyano_PEP"/>
    <property type="match status" value="1"/>
</dbReference>
<name>A0A0M4T650_9NOSO</name>
<keyword evidence="1" id="KW-0732">Signal</keyword>
<reference evidence="2 3" key="2">
    <citation type="journal article" date="2016" name="Genome Announc.">
        <title>Draft Genome Sequence of the N2-Fixing Cyanobacterium Nostoc piscinale CENA21, Isolated from the Brazilian Amazon Floodplain.</title>
        <authorList>
            <person name="Leao T."/>
            <person name="Guimaraes P.I."/>
            <person name="de Melo A.G."/>
            <person name="Ramos R.T."/>
            <person name="Leao P.N."/>
            <person name="Silva A."/>
            <person name="Fiore M.F."/>
            <person name="Schneider M.P."/>
        </authorList>
    </citation>
    <scope>NUCLEOTIDE SEQUENCE [LARGE SCALE GENOMIC DNA]</scope>
    <source>
        <strain evidence="2 3">CENA21</strain>
    </source>
</reference>
<dbReference type="AlphaFoldDB" id="A0A0M4T650"/>
<dbReference type="InterPro" id="IPR013424">
    <property type="entry name" value="Ice-binding_C"/>
</dbReference>
<dbReference type="Proteomes" id="UP000062645">
    <property type="component" value="Chromosome"/>
</dbReference>
<feature type="chain" id="PRO_5005801999" description="PEP-CTERM sorting domain-containing protein" evidence="1">
    <location>
        <begin position="31"/>
        <end position="214"/>
    </location>
</feature>
<reference evidence="3" key="1">
    <citation type="submission" date="2015-07" db="EMBL/GenBank/DDBJ databases">
        <title>Genome Of Nitrogen-Fixing Cyanobacterium Nostoc piscinale CENA21 From Solimoes/Amazon River Floodplain Sediments And Comparative Genomics To Uncover Biosynthetic Natural Products Potential.</title>
        <authorList>
            <person name="Leao T.F."/>
            <person name="Leao P.N."/>
            <person name="Guimaraes P.I."/>
            <person name="de Melo A.G.C."/>
            <person name="Ramos R.T.J."/>
            <person name="Silva A."/>
            <person name="Fiore M.F."/>
            <person name="Schneider M.P.C."/>
        </authorList>
    </citation>
    <scope>NUCLEOTIDE SEQUENCE [LARGE SCALE GENOMIC DNA]</scope>
    <source>
        <strain evidence="3">CENA21</strain>
    </source>
</reference>
<dbReference type="EMBL" id="CP012036">
    <property type="protein sequence ID" value="ALF55858.1"/>
    <property type="molecule type" value="Genomic_DNA"/>
</dbReference>
<feature type="signal peptide" evidence="1">
    <location>
        <begin position="1"/>
        <end position="30"/>
    </location>
</feature>
<evidence type="ECO:0008006" key="4">
    <source>
        <dbReference type="Google" id="ProtNLM"/>
    </source>
</evidence>
<evidence type="ECO:0000256" key="1">
    <source>
        <dbReference type="SAM" id="SignalP"/>
    </source>
</evidence>
<dbReference type="PATRIC" id="fig|224013.5.peg.6744"/>
<sequence length="214" mass="22086">MANLNILKNVATVAAASAVAVMATTGKASAITIDLGGSFSTATSYSYTQGGITVQATGVGANPAETLLFRNSNGLGVITGNDGNDNNQVDGLGINETLNLLFSPQVKLLKAIFSQVDADPDGDEYSISVDSSFLQSGNIASIGTGVVSVAINNSPFGALYSFTVTDGDDDYFLKAVEVQPVPEPLTMGGIALGATFGAYLRKRYSKKDEKLVKA</sequence>
<organism evidence="2 3">
    <name type="scientific">Nostoc piscinale CENA21</name>
    <dbReference type="NCBI Taxonomy" id="224013"/>
    <lineage>
        <taxon>Bacteria</taxon>
        <taxon>Bacillati</taxon>
        <taxon>Cyanobacteriota</taxon>
        <taxon>Cyanophyceae</taxon>
        <taxon>Nostocales</taxon>
        <taxon>Nostocaceae</taxon>
        <taxon>Nostoc</taxon>
    </lineage>
</organism>
<proteinExistence type="predicted"/>
<dbReference type="NCBIfam" id="TIGR02595">
    <property type="entry name" value="PEP_CTERM"/>
    <property type="match status" value="1"/>
</dbReference>
<dbReference type="InterPro" id="IPR026374">
    <property type="entry name" value="Cyano_PEP"/>
</dbReference>
<evidence type="ECO:0000313" key="3">
    <source>
        <dbReference type="Proteomes" id="UP000062645"/>
    </source>
</evidence>
<accession>A0A0M4T650</accession>
<protein>
    <recommendedName>
        <fullName evidence="4">PEP-CTERM sorting domain-containing protein</fullName>
    </recommendedName>
</protein>
<keyword evidence="3" id="KW-1185">Reference proteome</keyword>
<dbReference type="RefSeq" id="WP_062297438.1">
    <property type="nucleotide sequence ID" value="NZ_CP012036.1"/>
</dbReference>
<dbReference type="OrthoDB" id="490896at2"/>
<gene>
    <name evidence="2" type="ORF">ACX27_28215</name>
</gene>